<evidence type="ECO:0000313" key="6">
    <source>
        <dbReference type="Proteomes" id="UP000285232"/>
    </source>
</evidence>
<dbReference type="SUPFAM" id="SSF46785">
    <property type="entry name" value="Winged helix' DNA-binding domain"/>
    <property type="match status" value="1"/>
</dbReference>
<evidence type="ECO:0000256" key="1">
    <source>
        <dbReference type="ARBA" id="ARBA00023015"/>
    </source>
</evidence>
<dbReference type="Proteomes" id="UP000285232">
    <property type="component" value="Unassembled WGS sequence"/>
</dbReference>
<dbReference type="InterPro" id="IPR014710">
    <property type="entry name" value="RmlC-like_jellyroll"/>
</dbReference>
<dbReference type="Gene3D" id="1.10.10.10">
    <property type="entry name" value="Winged helix-like DNA-binding domain superfamily/Winged helix DNA-binding domain"/>
    <property type="match status" value="1"/>
</dbReference>
<name>A0A419RWR0_9SPHN</name>
<evidence type="ECO:0000259" key="4">
    <source>
        <dbReference type="PROSITE" id="PS51063"/>
    </source>
</evidence>
<keyword evidence="1" id="KW-0805">Transcription regulation</keyword>
<keyword evidence="2" id="KW-0238">DNA-binding</keyword>
<dbReference type="InterPro" id="IPR036388">
    <property type="entry name" value="WH-like_DNA-bd_sf"/>
</dbReference>
<dbReference type="OrthoDB" id="6155297at2"/>
<proteinExistence type="predicted"/>
<dbReference type="InterPro" id="IPR012318">
    <property type="entry name" value="HTH_CRP"/>
</dbReference>
<feature type="domain" description="HTH crp-type" evidence="4">
    <location>
        <begin position="153"/>
        <end position="227"/>
    </location>
</feature>
<protein>
    <submittedName>
        <fullName evidence="5">Crp/Fnr family transcriptional regulator</fullName>
    </submittedName>
</protein>
<dbReference type="EMBL" id="RAHX01000001">
    <property type="protein sequence ID" value="RJY10191.1"/>
    <property type="molecule type" value="Genomic_DNA"/>
</dbReference>
<comment type="caution">
    <text evidence="5">The sequence shown here is derived from an EMBL/GenBank/DDBJ whole genome shotgun (WGS) entry which is preliminary data.</text>
</comment>
<dbReference type="AlphaFoldDB" id="A0A419RWR0"/>
<dbReference type="GO" id="GO:0003677">
    <property type="term" value="F:DNA binding"/>
    <property type="evidence" value="ECO:0007669"/>
    <property type="project" value="UniProtKB-KW"/>
</dbReference>
<dbReference type="InterPro" id="IPR018490">
    <property type="entry name" value="cNMP-bd_dom_sf"/>
</dbReference>
<gene>
    <name evidence="5" type="ORF">D6201_04530</name>
</gene>
<organism evidence="5 6">
    <name type="scientific">Aurantiacibacter aquimixticola</name>
    <dbReference type="NCBI Taxonomy" id="1958945"/>
    <lineage>
        <taxon>Bacteria</taxon>
        <taxon>Pseudomonadati</taxon>
        <taxon>Pseudomonadota</taxon>
        <taxon>Alphaproteobacteria</taxon>
        <taxon>Sphingomonadales</taxon>
        <taxon>Erythrobacteraceae</taxon>
        <taxon>Aurantiacibacter</taxon>
    </lineage>
</organism>
<dbReference type="InterPro" id="IPR036390">
    <property type="entry name" value="WH_DNA-bd_sf"/>
</dbReference>
<accession>A0A419RWR0</accession>
<evidence type="ECO:0000256" key="2">
    <source>
        <dbReference type="ARBA" id="ARBA00023125"/>
    </source>
</evidence>
<dbReference type="Pfam" id="PF13545">
    <property type="entry name" value="HTH_Crp_2"/>
    <property type="match status" value="1"/>
</dbReference>
<reference evidence="5 6" key="1">
    <citation type="journal article" date="2017" name="Int. J. Syst. Evol. Microbiol.">
        <title>Erythrobacter aquimixticola sp. nov., isolated from the junction between the ocean and a freshwater spring.</title>
        <authorList>
            <person name="Park S."/>
            <person name="Jung Y.T."/>
            <person name="Choi S.J."/>
            <person name="Yoon J.H."/>
        </authorList>
    </citation>
    <scope>NUCLEOTIDE SEQUENCE [LARGE SCALE GENOMIC DNA]</scope>
    <source>
        <strain evidence="5 6">JSSK-14</strain>
    </source>
</reference>
<dbReference type="PROSITE" id="PS51063">
    <property type="entry name" value="HTH_CRP_2"/>
    <property type="match status" value="1"/>
</dbReference>
<dbReference type="SUPFAM" id="SSF51206">
    <property type="entry name" value="cAMP-binding domain-like"/>
    <property type="match status" value="1"/>
</dbReference>
<keyword evidence="3" id="KW-0804">Transcription</keyword>
<dbReference type="GO" id="GO:0006355">
    <property type="term" value="P:regulation of DNA-templated transcription"/>
    <property type="evidence" value="ECO:0007669"/>
    <property type="project" value="InterPro"/>
</dbReference>
<keyword evidence="6" id="KW-1185">Reference proteome</keyword>
<evidence type="ECO:0000313" key="5">
    <source>
        <dbReference type="EMBL" id="RJY10191.1"/>
    </source>
</evidence>
<evidence type="ECO:0000256" key="3">
    <source>
        <dbReference type="ARBA" id="ARBA00023163"/>
    </source>
</evidence>
<sequence>MFSPDHANYPNTGRFLAGRLRHEMSEDERAGLETLVSEVKDHKNGDRLIARGDTCNHSTMLIEGFTLRTLEADDRRHGVSFHVPGDFIDLHCFTLKKLDHNIDCVGPVKVGLVPHEAIADVMKDKPHLARLLWFSTLLDAAMHREWIFKLERLTTPKRIAHIFAEIWRRLQMVGMGFDDGFETPLRQSDIADMCGATAIHTNRALSFLREEGIANFQRGEVRIKSRERLEAFAEFSQDYLYGDGDLSLAGDGIKAA</sequence>
<dbReference type="Gene3D" id="2.60.120.10">
    <property type="entry name" value="Jelly Rolls"/>
    <property type="match status" value="1"/>
</dbReference>